<keyword evidence="2" id="KW-1185">Reference proteome</keyword>
<dbReference type="EMBL" id="QDKL01000003">
    <property type="protein sequence ID" value="RZF21047.1"/>
    <property type="molecule type" value="Genomic_DNA"/>
</dbReference>
<dbReference type="Proteomes" id="UP000443582">
    <property type="component" value="Unassembled WGS sequence"/>
</dbReference>
<sequence>MKRVAIIIFLLVTTKLMAFDLGEKKNEDISDVQFDVVRSFDILDPDTGYSHRIDAPKPGSDKKIKVRVVGQNSWAYRIKLEIDGVEQDKVYQVTKRYLKQALDMASAYNYLRLNRTIGEVGKPPVAPCIDGEAPRPVFVDEIFEEPKNIVTSNEQWKPGCEVLEDRSKLSSEDSEQRSKLGQCIRSIQNSITRQGSLGDRGQIFRNLYRYLRPEEQHFAAMVFTAQGEAGILARDINGGDRHPEEMMMIMKVINNRVRNANDDAARRGREGDKTALDIALDPMQFSMYNQGEDNWRQMTYPGRNQEFETAIDAYMKFGSADFKPKPDVDHVYHYHANWMLPTDGAWGEGFRANQDNWELNVKVNDNLLRQPNPMYNENNASDRRKIARSWKRQRHIFYKPIDTDGQIVDGDDWHWTVKTPFRS</sequence>
<comment type="caution">
    <text evidence="1">The sequence shown here is derived from an EMBL/GenBank/DDBJ whole genome shotgun (WGS) entry which is preliminary data.</text>
</comment>
<accession>A0ABY0IDL3</accession>
<evidence type="ECO:0000313" key="2">
    <source>
        <dbReference type="Proteomes" id="UP000443582"/>
    </source>
</evidence>
<evidence type="ECO:0000313" key="1">
    <source>
        <dbReference type="EMBL" id="RZF21047.1"/>
    </source>
</evidence>
<proteinExistence type="predicted"/>
<name>A0ABY0IDL3_9BACT</name>
<protein>
    <submittedName>
        <fullName evidence="1">Uncharacterized protein</fullName>
    </submittedName>
</protein>
<gene>
    <name evidence="1" type="ORF">DAY19_13795</name>
</gene>
<dbReference type="RefSeq" id="WP_115363462.1">
    <property type="nucleotide sequence ID" value="NZ_QDKL01000003.1"/>
</dbReference>
<organism evidence="1 2">
    <name type="scientific">Halobacteriovorax vibrionivorans</name>
    <dbReference type="NCBI Taxonomy" id="2152716"/>
    <lineage>
        <taxon>Bacteria</taxon>
        <taxon>Pseudomonadati</taxon>
        <taxon>Bdellovibrionota</taxon>
        <taxon>Bacteriovoracia</taxon>
        <taxon>Bacteriovoracales</taxon>
        <taxon>Halobacteriovoraceae</taxon>
        <taxon>Halobacteriovorax</taxon>
    </lineage>
</organism>
<reference evidence="2" key="1">
    <citation type="journal article" date="2019" name="Int. J. Syst. Evol. Microbiol.">
        <title>Halobacteriovorax valvorus sp. nov., a novel prokaryotic predator isolated from coastal seawater of China.</title>
        <authorList>
            <person name="Chen M.-X."/>
        </authorList>
    </citation>
    <scope>NUCLEOTIDE SEQUENCE [LARGE SCALE GENOMIC DNA]</scope>
    <source>
        <strain evidence="2">BL9</strain>
    </source>
</reference>